<feature type="compositionally biased region" description="Polar residues" evidence="3">
    <location>
        <begin position="460"/>
        <end position="470"/>
    </location>
</feature>
<evidence type="ECO:0000259" key="4">
    <source>
        <dbReference type="PROSITE" id="PS50009"/>
    </source>
</evidence>
<dbReference type="EMBL" id="JAOPGA020001417">
    <property type="protein sequence ID" value="KAL0488222.1"/>
    <property type="molecule type" value="Genomic_DNA"/>
</dbReference>
<evidence type="ECO:0000256" key="3">
    <source>
        <dbReference type="SAM" id="MobiDB-lite"/>
    </source>
</evidence>
<dbReference type="Gene3D" id="2.60.40.150">
    <property type="entry name" value="C2 domain"/>
    <property type="match status" value="1"/>
</dbReference>
<comment type="similarity">
    <text evidence="2">Belongs to the DOCK family.</text>
</comment>
<dbReference type="Pfam" id="PF00618">
    <property type="entry name" value="RasGEF_N"/>
    <property type="match status" value="1"/>
</dbReference>
<accession>A0AAW2ZE51</accession>
<keyword evidence="8" id="KW-1185">Reference proteome</keyword>
<dbReference type="Pfam" id="PF00617">
    <property type="entry name" value="RasGEF"/>
    <property type="match status" value="1"/>
</dbReference>
<dbReference type="PROSITE" id="PS50212">
    <property type="entry name" value="RASGEF_NTER"/>
    <property type="match status" value="1"/>
</dbReference>
<dbReference type="InterPro" id="IPR036964">
    <property type="entry name" value="RASGEF_cat_dom_sf"/>
</dbReference>
<dbReference type="InterPro" id="IPR026791">
    <property type="entry name" value="DOCK"/>
</dbReference>
<dbReference type="Pfam" id="PF14429">
    <property type="entry name" value="DOCK-C2"/>
    <property type="match status" value="1"/>
</dbReference>
<dbReference type="Proteomes" id="UP001431209">
    <property type="component" value="Unassembled WGS sequence"/>
</dbReference>
<gene>
    <name evidence="7" type="ORF">AKO1_015357</name>
</gene>
<sequence>MAQASTPVVGWWGAITDSLTIELKDKPHPSATLSNHVRMMDKRAEPVAAYIREADHLFNDKFKILHDTKFKPHFSPLPSHFVRRGTNADANEDADDVASSSSLGEHTLVGSQGKSADASLSSSQGKNVDSFVTGSQGKGSPIDSTNLDKSIFSGLIQLNKRVNGDLKVSTESPSNTGLRENSPTIRIKSSNAELLGARRAVNYLRKKPKKHDSGQNVSPLGLNDIPEESVEEAKNCLAYRTKMAVENKSNDDIEKISTELMVGEDLTGETTQPTKRLLSVHNPNFSWRPAHVQLCYRQFLNSFPTPRPTNFVIKCNSITFEGSIPPEPLFMKMYLYDGSKEGRKISEDFHFHLNDNEVLEHCIPEQLRYTLPDTRAATFNITHPNSEIYLILFVYRVPVNVLEEGLKMYREGRSLSESSMKQFSLNMNKAGFFKQPFLFGYAPITEAIENATPLRDPNQRRSNNQLSPHETPNHPKDMDALMREVRERQSLVQTTMQGVAIKTGEQEISPMYIFEGSSGNTFNVNDFLKMKTGSLKTKLKTLKAKFAYDVSASYDRRTADIHCTSLFAVNPSIYVNDNLSESEGDMSSISTSPPSYEKKNASFYASTPNDDTINVNNESVFSDSPPIHGSHLRESASYNSTPFSSIDFDISTDFKRHSLKTTGHDLNFSVVTEFPSMKPSFPHLSFSHTLYVYPILASLKDLSGANNVIVEVVFRDEDSSFTNIEGIPCLATNRDQVLSTFDVTSVTLDEKNPQFTEEFKVELPVEPQPGHHLLFFIYQLEDPFEKKKEKKNKFPIAPKRKELGELDRFIVGYAYLDLVENLFTQQPESFDWEVIPGRCIVEGFKKVQVNKNLCMHYMHANSKLDLLGKAKLHVNTMLLSTIHPSDRVVHRFYYVLSDIERIHVQNLCVDEPMKDLLDILNGFRVIDFIVVLPYTQLLLNILFRTISTIDAFILEKIKPSTIKSKCFEAILIVMRGIYLVTGKDFSRQNKFLLSYAQFIFDDCNETFYSPKPAYTYLPTLLKEFLEDVKYANTDFGEAKVDTPNTSINSTPGKRKGNSFFSTKKSKVVSVTSSDQSEAISERDILRFSWLIFDLMIKSLTVSHGTVAEPAVDLSTTFVCDSPRTQQSTITKVNHGDGWKLNFEKQQDVYNSINELLEPYYQKVGKLIRNTKIQAQVGKHANRNMALFLRDLIPILTRDQSTQLIEKYLSFMNMNHDPNIILLKLEFVTIIMDYDFFISINLTHPTICQKCMEAILDVMSIKKQNISEKGISALLNHLTKIDFDDRHNQDDAAEKRNIIGKLYLPFVEKLLTGGNGNNGDLLCYYVRDRFHVDLMVCMLWMLNNCNQSTLLQWFHSLEKPVAFKIFKFLESCACTLHLQGDSDLCREAILINQHLMVLFTCPSALDPLIDQLREYMRQDDQEHQALEDEMESTLVPHPWVTLLMRAICRMWMNSIVSSDLYGSNSKNSHAGQLHVQLYFKAMCTFIEFYIDELVIKSIYRADTRIPLLHQKRVEAKWRWLLGVVLLNSELKLDAMNDPLKKVLTLLIQAYLQDDEYISRNQELAEAHVDGDVVYDDVAQVIRAATLKKLIERLIQHSNVKDVEGNKFKKTFLLTYLSFTSSRDLLSQLVKIYNHRVQENDSAEQLNSLNFIQEWVKKGFHDFDNFAISELVYFLSTLELNQMTRNKMRKPIMKQLLMVTTQHLTTGQQEQYEPSEVPKGFDLESMQTPIMPIKRWKSLKKKMQVNPFDYNFDILQWSPLEIARQLCLIESELFNAVEPKECFGLAWSKRNKEDLAPNMVAIVVRFEQMSLWIVNMIMAERDLKKRQNIMVKWIDIMRECLSLKNFVSVFQISAALNSAEIARLAKTKEAISDDGIQLCKRTLDFYSNNYKLLRAMIKDSAGSPVIPFIGVYQTDLTFAEEGNVDCLNHATVPDKMLINFTKRRLYSSSISDIQLLQQSCKYPKFRKIPFLQYILRDHITTGIIWSNERDRFSQSLLLEPRQ</sequence>
<evidence type="ECO:0000256" key="1">
    <source>
        <dbReference type="PROSITE-ProRule" id="PRU00168"/>
    </source>
</evidence>
<dbReference type="SMART" id="SM00147">
    <property type="entry name" value="RasGEF"/>
    <property type="match status" value="1"/>
</dbReference>
<dbReference type="InterPro" id="IPR027007">
    <property type="entry name" value="C2_DOCK-type_domain"/>
</dbReference>
<name>A0AAW2ZE51_9EUKA</name>
<dbReference type="PROSITE" id="PS51650">
    <property type="entry name" value="C2_DOCK"/>
    <property type="match status" value="1"/>
</dbReference>
<protein>
    <submittedName>
        <fullName evidence="7">RasGEF</fullName>
    </submittedName>
</protein>
<evidence type="ECO:0000256" key="2">
    <source>
        <dbReference type="PROSITE-ProRule" id="PRU00983"/>
    </source>
</evidence>
<comment type="caution">
    <text evidence="7">The sequence shown here is derived from an EMBL/GenBank/DDBJ whole genome shotgun (WGS) entry which is preliminary data.</text>
</comment>
<dbReference type="GO" id="GO:0005085">
    <property type="term" value="F:guanyl-nucleotide exchange factor activity"/>
    <property type="evidence" value="ECO:0007669"/>
    <property type="project" value="UniProtKB-KW"/>
</dbReference>
<dbReference type="InterPro" id="IPR023578">
    <property type="entry name" value="Ras_GEF_dom_sf"/>
</dbReference>
<dbReference type="InterPro" id="IPR001895">
    <property type="entry name" value="RASGEF_cat_dom"/>
</dbReference>
<dbReference type="Gene3D" id="1.20.870.10">
    <property type="entry name" value="Son of sevenless (SoS) protein Chain: S domain 1"/>
    <property type="match status" value="1"/>
</dbReference>
<dbReference type="InterPro" id="IPR000651">
    <property type="entry name" value="Ras-like_Gua-exchang_fac_N"/>
</dbReference>
<dbReference type="PANTHER" id="PTHR23317">
    <property type="entry name" value="DEDICATOR OF CYTOKINESIS DOCK"/>
    <property type="match status" value="1"/>
</dbReference>
<dbReference type="SMART" id="SM00229">
    <property type="entry name" value="RasGEFN"/>
    <property type="match status" value="1"/>
</dbReference>
<evidence type="ECO:0000313" key="7">
    <source>
        <dbReference type="EMBL" id="KAL0488222.1"/>
    </source>
</evidence>
<proteinExistence type="inferred from homology"/>
<evidence type="ECO:0000259" key="6">
    <source>
        <dbReference type="PROSITE" id="PS51650"/>
    </source>
</evidence>
<feature type="domain" description="Ras-GEF" evidence="4">
    <location>
        <begin position="1756"/>
        <end position="1999"/>
    </location>
</feature>
<feature type="compositionally biased region" description="Polar residues" evidence="3">
    <location>
        <begin position="109"/>
        <end position="135"/>
    </location>
</feature>
<feature type="domain" description="N-terminal Ras-GEF" evidence="5">
    <location>
        <begin position="1576"/>
        <end position="1702"/>
    </location>
</feature>
<reference evidence="7 8" key="1">
    <citation type="submission" date="2024-03" db="EMBL/GenBank/DDBJ databases">
        <title>The Acrasis kona genome and developmental transcriptomes reveal deep origins of eukaryotic multicellular pathways.</title>
        <authorList>
            <person name="Sheikh S."/>
            <person name="Fu C.-J."/>
            <person name="Brown M.W."/>
            <person name="Baldauf S.L."/>
        </authorList>
    </citation>
    <scope>NUCLEOTIDE SEQUENCE [LARGE SCALE GENOMIC DNA]</scope>
    <source>
        <strain evidence="7 8">ATCC MYA-3509</strain>
    </source>
</reference>
<dbReference type="InterPro" id="IPR035892">
    <property type="entry name" value="C2_domain_sf"/>
</dbReference>
<dbReference type="CDD" id="cd00155">
    <property type="entry name" value="RasGEF"/>
    <property type="match status" value="1"/>
</dbReference>
<dbReference type="Gene3D" id="1.10.840.10">
    <property type="entry name" value="Ras guanine-nucleotide exchange factors catalytic domain"/>
    <property type="match status" value="1"/>
</dbReference>
<evidence type="ECO:0000259" key="5">
    <source>
        <dbReference type="PROSITE" id="PS50212"/>
    </source>
</evidence>
<evidence type="ECO:0000313" key="8">
    <source>
        <dbReference type="Proteomes" id="UP001431209"/>
    </source>
</evidence>
<organism evidence="7 8">
    <name type="scientific">Acrasis kona</name>
    <dbReference type="NCBI Taxonomy" id="1008807"/>
    <lineage>
        <taxon>Eukaryota</taxon>
        <taxon>Discoba</taxon>
        <taxon>Heterolobosea</taxon>
        <taxon>Tetramitia</taxon>
        <taxon>Eutetramitia</taxon>
        <taxon>Acrasidae</taxon>
        <taxon>Acrasis</taxon>
    </lineage>
</organism>
<feature type="region of interest" description="Disordered" evidence="3">
    <location>
        <begin position="91"/>
        <end position="144"/>
    </location>
</feature>
<dbReference type="GO" id="GO:0007264">
    <property type="term" value="P:small GTPase-mediated signal transduction"/>
    <property type="evidence" value="ECO:0007669"/>
    <property type="project" value="InterPro"/>
</dbReference>
<keyword evidence="1" id="KW-0344">Guanine-nucleotide releasing factor</keyword>
<dbReference type="PANTHER" id="PTHR23317:SF76">
    <property type="entry name" value="LD20667P"/>
    <property type="match status" value="1"/>
</dbReference>
<dbReference type="CDD" id="cd06224">
    <property type="entry name" value="REM"/>
    <property type="match status" value="1"/>
</dbReference>
<dbReference type="SUPFAM" id="SSF48366">
    <property type="entry name" value="Ras GEF"/>
    <property type="match status" value="1"/>
</dbReference>
<feature type="domain" description="C2 DOCK-type" evidence="6">
    <location>
        <begin position="687"/>
        <end position="879"/>
    </location>
</feature>
<feature type="region of interest" description="Disordered" evidence="3">
    <location>
        <begin position="452"/>
        <end position="476"/>
    </location>
</feature>
<dbReference type="PROSITE" id="PS50009">
    <property type="entry name" value="RASGEF_CAT"/>
    <property type="match status" value="1"/>
</dbReference>